<evidence type="ECO:0000313" key="2">
    <source>
        <dbReference type="EMBL" id="PRZ24945.1"/>
    </source>
</evidence>
<dbReference type="EMBL" id="PVUB01000003">
    <property type="protein sequence ID" value="PRZ24945.1"/>
    <property type="molecule type" value="Genomic_DNA"/>
</dbReference>
<name>A0A1M5MHR2_9FLAO</name>
<dbReference type="Proteomes" id="UP000237771">
    <property type="component" value="Unassembled WGS sequence"/>
</dbReference>
<protein>
    <submittedName>
        <fullName evidence="3">Tellurite resistance protein TerB</fullName>
    </submittedName>
</protein>
<dbReference type="EMBL" id="FQWO01000004">
    <property type="protein sequence ID" value="SHG76273.1"/>
    <property type="molecule type" value="Genomic_DNA"/>
</dbReference>
<dbReference type="Pfam" id="PF05099">
    <property type="entry name" value="TerB"/>
    <property type="match status" value="1"/>
</dbReference>
<dbReference type="OrthoDB" id="981083at2"/>
<evidence type="ECO:0000259" key="1">
    <source>
        <dbReference type="Pfam" id="PF05099"/>
    </source>
</evidence>
<dbReference type="RefSeq" id="WP_072942153.1">
    <property type="nucleotide sequence ID" value="NZ_FQWO01000004.1"/>
</dbReference>
<dbReference type="AlphaFoldDB" id="A0A1M5MHR2"/>
<reference evidence="3" key="1">
    <citation type="submission" date="2016-11" db="EMBL/GenBank/DDBJ databases">
        <authorList>
            <person name="Jaros S."/>
            <person name="Januszkiewicz K."/>
            <person name="Wedrychowicz H."/>
        </authorList>
    </citation>
    <scope>NUCLEOTIDE SEQUENCE [LARGE SCALE GENOMIC DNA]</scope>
    <source>
        <strain evidence="3">DSM 19729</strain>
    </source>
</reference>
<keyword evidence="5" id="KW-1185">Reference proteome</keyword>
<evidence type="ECO:0000313" key="5">
    <source>
        <dbReference type="Proteomes" id="UP000237771"/>
    </source>
</evidence>
<dbReference type="InterPro" id="IPR029024">
    <property type="entry name" value="TerB-like"/>
</dbReference>
<dbReference type="CDD" id="cd07177">
    <property type="entry name" value="terB_like"/>
    <property type="match status" value="1"/>
</dbReference>
<accession>A0A1M5MHR2</accession>
<sequence>MSFSDLFDSEFKQRNKGHFSAIVRVALADGNFAPEEKNFLDKLATKLEISAEEYEEILENPLKYPINPPYLYTQRLERLYDLARMVHVDHQLGDKQEILLQRIGLALGFTPGNVKHIIAKALSLVDKKVDLDTFVFEMQNMNK</sequence>
<dbReference type="Gene3D" id="1.10.3680.10">
    <property type="entry name" value="TerB-like"/>
    <property type="match status" value="1"/>
</dbReference>
<reference evidence="4" key="2">
    <citation type="submission" date="2016-11" db="EMBL/GenBank/DDBJ databases">
        <authorList>
            <person name="Varghese N."/>
            <person name="Submissions S."/>
        </authorList>
    </citation>
    <scope>NUCLEOTIDE SEQUENCE [LARGE SCALE GENOMIC DNA]</scope>
    <source>
        <strain evidence="4">DSM 19729</strain>
    </source>
</reference>
<feature type="domain" description="Co-chaperone DjlA N-terminal" evidence="1">
    <location>
        <begin position="20"/>
        <end position="57"/>
    </location>
</feature>
<dbReference type="Proteomes" id="UP000184384">
    <property type="component" value="Unassembled WGS sequence"/>
</dbReference>
<organism evidence="3 4">
    <name type="scientific">Flavobacterium granuli</name>
    <dbReference type="NCBI Taxonomy" id="280093"/>
    <lineage>
        <taxon>Bacteria</taxon>
        <taxon>Pseudomonadati</taxon>
        <taxon>Bacteroidota</taxon>
        <taxon>Flavobacteriia</taxon>
        <taxon>Flavobacteriales</taxon>
        <taxon>Flavobacteriaceae</taxon>
        <taxon>Flavobacterium</taxon>
    </lineage>
</organism>
<gene>
    <name evidence="2" type="ORF">BC624_10315</name>
    <name evidence="3" type="ORF">SAMN05443373_10414</name>
</gene>
<dbReference type="SUPFAM" id="SSF158682">
    <property type="entry name" value="TerB-like"/>
    <property type="match status" value="1"/>
</dbReference>
<reference evidence="2 5" key="3">
    <citation type="submission" date="2018-03" db="EMBL/GenBank/DDBJ databases">
        <title>Genomic Encyclopedia of Archaeal and Bacterial Type Strains, Phase II (KMG-II): from individual species to whole genera.</title>
        <authorList>
            <person name="Goeker M."/>
        </authorList>
    </citation>
    <scope>NUCLEOTIDE SEQUENCE [LARGE SCALE GENOMIC DNA]</scope>
    <source>
        <strain evidence="2 5">DSM 17797</strain>
    </source>
</reference>
<evidence type="ECO:0000313" key="4">
    <source>
        <dbReference type="Proteomes" id="UP000184384"/>
    </source>
</evidence>
<evidence type="ECO:0000313" key="3">
    <source>
        <dbReference type="EMBL" id="SHG76273.1"/>
    </source>
</evidence>
<proteinExistence type="predicted"/>
<dbReference type="InterPro" id="IPR007791">
    <property type="entry name" value="DjlA_N"/>
</dbReference>
<dbReference type="STRING" id="280093.SAMN05443373_10414"/>